<dbReference type="Proteomes" id="UP000641932">
    <property type="component" value="Unassembled WGS sequence"/>
</dbReference>
<evidence type="ECO:0000259" key="1">
    <source>
        <dbReference type="Pfam" id="PF04073"/>
    </source>
</evidence>
<feature type="domain" description="YbaK/aminoacyl-tRNA synthetase-associated" evidence="1">
    <location>
        <begin position="5"/>
        <end position="41"/>
    </location>
</feature>
<comment type="caution">
    <text evidence="2">The sequence shown here is derived from an EMBL/GenBank/DDBJ whole genome shotgun (WGS) entry which is preliminary data.</text>
</comment>
<accession>A0A917ZZG2</accession>
<dbReference type="InterPro" id="IPR036754">
    <property type="entry name" value="YbaK/aa-tRNA-synt-asso_dom_sf"/>
</dbReference>
<name>A0A917ZZG2_9ACTN</name>
<sequence length="51" mass="5697">MRRPDVVTVFDESVTRMGTVYCGSGRADRTVRIEAAQLIELVEPKIEDLSS</sequence>
<reference evidence="2" key="2">
    <citation type="submission" date="2020-09" db="EMBL/GenBank/DDBJ databases">
        <authorList>
            <person name="Sun Q."/>
            <person name="Zhou Y."/>
        </authorList>
    </citation>
    <scope>NUCLEOTIDE SEQUENCE</scope>
    <source>
        <strain evidence="2">CGMCC 4.7201</strain>
    </source>
</reference>
<evidence type="ECO:0000313" key="3">
    <source>
        <dbReference type="Proteomes" id="UP000641932"/>
    </source>
</evidence>
<evidence type="ECO:0000313" key="2">
    <source>
        <dbReference type="EMBL" id="GGP00717.1"/>
    </source>
</evidence>
<dbReference type="RefSeq" id="WP_229699025.1">
    <property type="nucleotide sequence ID" value="NZ_BMMS01000064.1"/>
</dbReference>
<dbReference type="EMBL" id="BMMS01000064">
    <property type="protein sequence ID" value="GGP00717.1"/>
    <property type="molecule type" value="Genomic_DNA"/>
</dbReference>
<keyword evidence="3" id="KW-1185">Reference proteome</keyword>
<dbReference type="Gene3D" id="3.90.960.10">
    <property type="entry name" value="YbaK/aminoacyl-tRNA synthetase-associated domain"/>
    <property type="match status" value="1"/>
</dbReference>
<dbReference type="AlphaFoldDB" id="A0A917ZZG2"/>
<dbReference type="SUPFAM" id="SSF55826">
    <property type="entry name" value="YbaK/ProRS associated domain"/>
    <property type="match status" value="1"/>
</dbReference>
<dbReference type="Pfam" id="PF04073">
    <property type="entry name" value="tRNA_edit"/>
    <property type="match status" value="1"/>
</dbReference>
<reference evidence="2" key="1">
    <citation type="journal article" date="2014" name="Int. J. Syst. Evol. Microbiol.">
        <title>Complete genome sequence of Corynebacterium casei LMG S-19264T (=DSM 44701T), isolated from a smear-ripened cheese.</title>
        <authorList>
            <consortium name="US DOE Joint Genome Institute (JGI-PGF)"/>
            <person name="Walter F."/>
            <person name="Albersmeier A."/>
            <person name="Kalinowski J."/>
            <person name="Ruckert C."/>
        </authorList>
    </citation>
    <scope>NUCLEOTIDE SEQUENCE</scope>
    <source>
        <strain evidence="2">CGMCC 4.7201</strain>
    </source>
</reference>
<protein>
    <recommendedName>
        <fullName evidence="1">YbaK/aminoacyl-tRNA synthetase-associated domain-containing protein</fullName>
    </recommendedName>
</protein>
<organism evidence="2 3">
    <name type="scientific">Wenjunlia tyrosinilytica</name>
    <dbReference type="NCBI Taxonomy" id="1544741"/>
    <lineage>
        <taxon>Bacteria</taxon>
        <taxon>Bacillati</taxon>
        <taxon>Actinomycetota</taxon>
        <taxon>Actinomycetes</taxon>
        <taxon>Kitasatosporales</taxon>
        <taxon>Streptomycetaceae</taxon>
        <taxon>Wenjunlia</taxon>
    </lineage>
</organism>
<dbReference type="GO" id="GO:0002161">
    <property type="term" value="F:aminoacyl-tRNA deacylase activity"/>
    <property type="evidence" value="ECO:0007669"/>
    <property type="project" value="InterPro"/>
</dbReference>
<dbReference type="InterPro" id="IPR007214">
    <property type="entry name" value="YbaK/aa-tRNA-synth-assoc-dom"/>
</dbReference>
<gene>
    <name evidence="2" type="ORF">GCM10012280_70080</name>
</gene>
<proteinExistence type="predicted"/>